<dbReference type="PANTHER" id="PTHR47169:SF2">
    <property type="entry name" value="OS01G0541250 PROTEIN"/>
    <property type="match status" value="1"/>
</dbReference>
<name>A0A9P0VSK1_CUSEU</name>
<dbReference type="AlphaFoldDB" id="A0A9P0VSK1"/>
<gene>
    <name evidence="1" type="ORF">CEURO_LOCUS135</name>
</gene>
<protein>
    <submittedName>
        <fullName evidence="1">Uncharacterized protein</fullName>
    </submittedName>
</protein>
<comment type="caution">
    <text evidence="1">The sequence shown here is derived from an EMBL/GenBank/DDBJ whole genome shotgun (WGS) entry which is preliminary data.</text>
</comment>
<proteinExistence type="predicted"/>
<accession>A0A9P0VSK1</accession>
<reference evidence="1" key="1">
    <citation type="submission" date="2022-07" db="EMBL/GenBank/DDBJ databases">
        <authorList>
            <person name="Macas J."/>
            <person name="Novak P."/>
            <person name="Neumann P."/>
        </authorList>
    </citation>
    <scope>NUCLEOTIDE SEQUENCE</scope>
</reference>
<dbReference type="PANTHER" id="PTHR47169">
    <property type="entry name" value="OS01G0541250 PROTEIN"/>
    <property type="match status" value="1"/>
</dbReference>
<organism evidence="1 2">
    <name type="scientific">Cuscuta europaea</name>
    <name type="common">European dodder</name>
    <dbReference type="NCBI Taxonomy" id="41803"/>
    <lineage>
        <taxon>Eukaryota</taxon>
        <taxon>Viridiplantae</taxon>
        <taxon>Streptophyta</taxon>
        <taxon>Embryophyta</taxon>
        <taxon>Tracheophyta</taxon>
        <taxon>Spermatophyta</taxon>
        <taxon>Magnoliopsida</taxon>
        <taxon>eudicotyledons</taxon>
        <taxon>Gunneridae</taxon>
        <taxon>Pentapetalae</taxon>
        <taxon>asterids</taxon>
        <taxon>lamiids</taxon>
        <taxon>Solanales</taxon>
        <taxon>Convolvulaceae</taxon>
        <taxon>Cuscuteae</taxon>
        <taxon>Cuscuta</taxon>
        <taxon>Cuscuta subgen. Cuscuta</taxon>
    </lineage>
</organism>
<sequence>MEAATLFGFNKRLTCQPVQSPDLNVLDLGFFRAIQSIQYKAFPKTVGELVGAVQDAFYSFEPRLLNYTWVHLQYIMLEILKVRGGNNYKNPHNAKRKLDSLGVLPTQVEIPEELIEETNNFLMEGQILVNTTMLN</sequence>
<evidence type="ECO:0000313" key="1">
    <source>
        <dbReference type="EMBL" id="CAH9050865.1"/>
    </source>
</evidence>
<dbReference type="OrthoDB" id="1304783at2759"/>
<dbReference type="Proteomes" id="UP001152484">
    <property type="component" value="Unassembled WGS sequence"/>
</dbReference>
<dbReference type="EMBL" id="CAMAPE010000001">
    <property type="protein sequence ID" value="CAH9050865.1"/>
    <property type="molecule type" value="Genomic_DNA"/>
</dbReference>
<keyword evidence="2" id="KW-1185">Reference proteome</keyword>
<evidence type="ECO:0000313" key="2">
    <source>
        <dbReference type="Proteomes" id="UP001152484"/>
    </source>
</evidence>
<dbReference type="InterPro" id="IPR036397">
    <property type="entry name" value="RNaseH_sf"/>
</dbReference>
<dbReference type="GO" id="GO:0003676">
    <property type="term" value="F:nucleic acid binding"/>
    <property type="evidence" value="ECO:0007669"/>
    <property type="project" value="InterPro"/>
</dbReference>
<dbReference type="Gene3D" id="3.30.420.10">
    <property type="entry name" value="Ribonuclease H-like superfamily/Ribonuclease H"/>
    <property type="match status" value="1"/>
</dbReference>